<dbReference type="EMBL" id="JAWWNJ010000184">
    <property type="protein sequence ID" value="KAK6974449.1"/>
    <property type="molecule type" value="Genomic_DNA"/>
</dbReference>
<feature type="non-terminal residue" evidence="2">
    <location>
        <position position="105"/>
    </location>
</feature>
<organism evidence="2 3">
    <name type="scientific">Favolaschia claudopus</name>
    <dbReference type="NCBI Taxonomy" id="2862362"/>
    <lineage>
        <taxon>Eukaryota</taxon>
        <taxon>Fungi</taxon>
        <taxon>Dikarya</taxon>
        <taxon>Basidiomycota</taxon>
        <taxon>Agaricomycotina</taxon>
        <taxon>Agaricomycetes</taxon>
        <taxon>Agaricomycetidae</taxon>
        <taxon>Agaricales</taxon>
        <taxon>Marasmiineae</taxon>
        <taxon>Mycenaceae</taxon>
        <taxon>Favolaschia</taxon>
    </lineage>
</organism>
<feature type="compositionally biased region" description="Acidic residues" evidence="1">
    <location>
        <begin position="54"/>
        <end position="65"/>
    </location>
</feature>
<proteinExistence type="predicted"/>
<dbReference type="Proteomes" id="UP001362999">
    <property type="component" value="Unassembled WGS sequence"/>
</dbReference>
<reference evidence="2 3" key="1">
    <citation type="journal article" date="2024" name="J Genomics">
        <title>Draft genome sequencing and assembly of Favolaschia claudopus CIRM-BRFM 2984 isolated from oak limbs.</title>
        <authorList>
            <person name="Navarro D."/>
            <person name="Drula E."/>
            <person name="Chaduli D."/>
            <person name="Cazenave R."/>
            <person name="Ahrendt S."/>
            <person name="Wang J."/>
            <person name="Lipzen A."/>
            <person name="Daum C."/>
            <person name="Barry K."/>
            <person name="Grigoriev I.V."/>
            <person name="Favel A."/>
            <person name="Rosso M.N."/>
            <person name="Martin F."/>
        </authorList>
    </citation>
    <scope>NUCLEOTIDE SEQUENCE [LARGE SCALE GENOMIC DNA]</scope>
    <source>
        <strain evidence="2 3">CIRM-BRFM 2984</strain>
    </source>
</reference>
<sequence length="105" mass="12207">MCQNLENRLDGFNAEKDRTRCFDHVGNLVAKSLLKMFDAPKKKRRSRQPPGDGDRDEDEANDGLDLEQLLAELNDMERTDDDSDDVFDELAQMLEEDREQFLEQT</sequence>
<evidence type="ECO:0000313" key="3">
    <source>
        <dbReference type="Proteomes" id="UP001362999"/>
    </source>
</evidence>
<keyword evidence="3" id="KW-1185">Reference proteome</keyword>
<name>A0AAV9Z7W9_9AGAR</name>
<evidence type="ECO:0000313" key="2">
    <source>
        <dbReference type="EMBL" id="KAK6974449.1"/>
    </source>
</evidence>
<dbReference type="AlphaFoldDB" id="A0AAV9Z7W9"/>
<evidence type="ECO:0000256" key="1">
    <source>
        <dbReference type="SAM" id="MobiDB-lite"/>
    </source>
</evidence>
<accession>A0AAV9Z7W9</accession>
<protein>
    <submittedName>
        <fullName evidence="2">Uncharacterized protein</fullName>
    </submittedName>
</protein>
<gene>
    <name evidence="2" type="ORF">R3P38DRAFT_3482518</name>
</gene>
<feature type="region of interest" description="Disordered" evidence="1">
    <location>
        <begin position="39"/>
        <end position="66"/>
    </location>
</feature>
<comment type="caution">
    <text evidence="2">The sequence shown here is derived from an EMBL/GenBank/DDBJ whole genome shotgun (WGS) entry which is preliminary data.</text>
</comment>